<dbReference type="Pfam" id="PF10221">
    <property type="entry name" value="Mat89Bb"/>
    <property type="match status" value="1"/>
</dbReference>
<dbReference type="OrthoDB" id="5844105at2759"/>
<dbReference type="Proteomes" id="UP001152795">
    <property type="component" value="Unassembled WGS sequence"/>
</dbReference>
<dbReference type="GO" id="GO:0032039">
    <property type="term" value="C:integrator complex"/>
    <property type="evidence" value="ECO:0007669"/>
    <property type="project" value="TreeGrafter"/>
</dbReference>
<accession>A0A6S7I077</accession>
<comment type="subcellular location">
    <subcellularLocation>
        <location evidence="2">Cytoplasm</location>
    </subcellularLocation>
    <subcellularLocation>
        <location evidence="1">Nucleus</location>
    </subcellularLocation>
</comment>
<feature type="compositionally biased region" description="Low complexity" evidence="9">
    <location>
        <begin position="201"/>
        <end position="217"/>
    </location>
</feature>
<gene>
    <name evidence="10" type="ORF">PACLA_8A034018</name>
</gene>
<dbReference type="GO" id="GO:0051301">
    <property type="term" value="P:cell division"/>
    <property type="evidence" value="ECO:0007669"/>
    <property type="project" value="UniProtKB-KW"/>
</dbReference>
<evidence type="ECO:0000313" key="10">
    <source>
        <dbReference type="EMBL" id="CAB4010407.1"/>
    </source>
</evidence>
<keyword evidence="11" id="KW-1185">Reference proteome</keyword>
<dbReference type="GO" id="GO:0005737">
    <property type="term" value="C:cytoplasm"/>
    <property type="evidence" value="ECO:0007669"/>
    <property type="project" value="UniProtKB-SubCell"/>
</dbReference>
<dbReference type="InterPro" id="IPR019355">
    <property type="entry name" value="Cell_cycle_regulator_Mat89Bb"/>
</dbReference>
<evidence type="ECO:0000256" key="6">
    <source>
        <dbReference type="ARBA" id="ARBA00023242"/>
    </source>
</evidence>
<keyword evidence="6" id="KW-0539">Nucleus</keyword>
<evidence type="ECO:0000256" key="9">
    <source>
        <dbReference type="SAM" id="MobiDB-lite"/>
    </source>
</evidence>
<evidence type="ECO:0000256" key="8">
    <source>
        <dbReference type="ARBA" id="ARBA00061603"/>
    </source>
</evidence>
<keyword evidence="4" id="KW-0132">Cell division</keyword>
<comment type="similarity">
    <text evidence="8">Belongs to the Integrator subunit 13 family.</text>
</comment>
<dbReference type="EMBL" id="CACRXK020006774">
    <property type="protein sequence ID" value="CAB4010407.1"/>
    <property type="molecule type" value="Genomic_DNA"/>
</dbReference>
<proteinExistence type="inferred from homology"/>
<feature type="region of interest" description="Disordered" evidence="9">
    <location>
        <begin position="133"/>
        <end position="160"/>
    </location>
</feature>
<evidence type="ECO:0000256" key="3">
    <source>
        <dbReference type="ARBA" id="ARBA00022490"/>
    </source>
</evidence>
<evidence type="ECO:0000256" key="7">
    <source>
        <dbReference type="ARBA" id="ARBA00023306"/>
    </source>
</evidence>
<reference evidence="10" key="1">
    <citation type="submission" date="2020-04" db="EMBL/GenBank/DDBJ databases">
        <authorList>
            <person name="Alioto T."/>
            <person name="Alioto T."/>
            <person name="Gomez Garrido J."/>
        </authorList>
    </citation>
    <scope>NUCLEOTIDE SEQUENCE</scope>
    <source>
        <strain evidence="10">A484AB</strain>
    </source>
</reference>
<dbReference type="GO" id="GO:0007346">
    <property type="term" value="P:regulation of mitotic cell cycle"/>
    <property type="evidence" value="ECO:0007669"/>
    <property type="project" value="TreeGrafter"/>
</dbReference>
<dbReference type="PANTHER" id="PTHR12955">
    <property type="entry name" value="SARCOMA ANTIGEN NY-SAR-95-RELATED"/>
    <property type="match status" value="1"/>
</dbReference>
<sequence length="226" mass="25897">MILLIFKIFFEFFSQVINRLQAMESRNDPLPVSSVGFRGRGPKRDEQYRQLWAEMETFLQTTSSTSKMHARVYNYLRGDLENDEENSNDSMSIQNENDEVSRISQAWKELDSYRSMTERERTDFLIGDKNNDHFYKRSQTTPPIDSTPAKKPTGSFPQLSYKTGGSKASLLSMWCSRMDAIAASRHEEFEGRSSASGSQAELYTELNTTETNSSRSTPVGSEWNMT</sequence>
<evidence type="ECO:0000256" key="5">
    <source>
        <dbReference type="ARBA" id="ARBA00022776"/>
    </source>
</evidence>
<dbReference type="PANTHER" id="PTHR12955:SF1">
    <property type="entry name" value="INTEGRATOR COMPLEX SUBUNIT 13"/>
    <property type="match status" value="1"/>
</dbReference>
<keyword evidence="3" id="KW-0963">Cytoplasm</keyword>
<dbReference type="GO" id="GO:0051642">
    <property type="term" value="P:centrosome localization"/>
    <property type="evidence" value="ECO:0007669"/>
    <property type="project" value="TreeGrafter"/>
</dbReference>
<protein>
    <submittedName>
        <fullName evidence="10">Uncharacterized protein</fullName>
    </submittedName>
</protein>
<organism evidence="10 11">
    <name type="scientific">Paramuricea clavata</name>
    <name type="common">Red gorgonian</name>
    <name type="synonym">Violescent sea-whip</name>
    <dbReference type="NCBI Taxonomy" id="317549"/>
    <lineage>
        <taxon>Eukaryota</taxon>
        <taxon>Metazoa</taxon>
        <taxon>Cnidaria</taxon>
        <taxon>Anthozoa</taxon>
        <taxon>Octocorallia</taxon>
        <taxon>Malacalcyonacea</taxon>
        <taxon>Plexauridae</taxon>
        <taxon>Paramuricea</taxon>
    </lineage>
</organism>
<evidence type="ECO:0000256" key="4">
    <source>
        <dbReference type="ARBA" id="ARBA00022618"/>
    </source>
</evidence>
<comment type="caution">
    <text evidence="10">The sequence shown here is derived from an EMBL/GenBank/DDBJ whole genome shotgun (WGS) entry which is preliminary data.</text>
</comment>
<keyword evidence="5" id="KW-0498">Mitosis</keyword>
<name>A0A6S7I077_PARCT</name>
<feature type="region of interest" description="Disordered" evidence="9">
    <location>
        <begin position="189"/>
        <end position="226"/>
    </location>
</feature>
<keyword evidence="7" id="KW-0131">Cell cycle</keyword>
<dbReference type="AlphaFoldDB" id="A0A6S7I077"/>
<evidence type="ECO:0000313" key="11">
    <source>
        <dbReference type="Proteomes" id="UP001152795"/>
    </source>
</evidence>
<evidence type="ECO:0000256" key="1">
    <source>
        <dbReference type="ARBA" id="ARBA00004123"/>
    </source>
</evidence>
<evidence type="ECO:0000256" key="2">
    <source>
        <dbReference type="ARBA" id="ARBA00004496"/>
    </source>
</evidence>